<dbReference type="Gene3D" id="3.40.50.1820">
    <property type="entry name" value="alpha/beta hydrolase"/>
    <property type="match status" value="1"/>
</dbReference>
<name>A0ABS2S2L2_9PSEU</name>
<dbReference type="SUPFAM" id="SSF53474">
    <property type="entry name" value="alpha/beta-Hydrolases"/>
    <property type="match status" value="1"/>
</dbReference>
<proteinExistence type="predicted"/>
<accession>A0ABS2S2L2</accession>
<organism evidence="1 2">
    <name type="scientific">Saccharothrix algeriensis</name>
    <dbReference type="NCBI Taxonomy" id="173560"/>
    <lineage>
        <taxon>Bacteria</taxon>
        <taxon>Bacillati</taxon>
        <taxon>Actinomycetota</taxon>
        <taxon>Actinomycetes</taxon>
        <taxon>Pseudonocardiales</taxon>
        <taxon>Pseudonocardiaceae</taxon>
        <taxon>Saccharothrix</taxon>
    </lineage>
</organism>
<reference evidence="1 2" key="1">
    <citation type="submission" date="2021-01" db="EMBL/GenBank/DDBJ databases">
        <title>Sequencing the genomes of 1000 actinobacteria strains.</title>
        <authorList>
            <person name="Klenk H.-P."/>
        </authorList>
    </citation>
    <scope>NUCLEOTIDE SEQUENCE [LARGE SCALE GENOMIC DNA]</scope>
    <source>
        <strain evidence="1 2">DSM 44581</strain>
    </source>
</reference>
<dbReference type="RefSeq" id="WP_204841448.1">
    <property type="nucleotide sequence ID" value="NZ_JAFBCL010000001.1"/>
</dbReference>
<evidence type="ECO:0008006" key="3">
    <source>
        <dbReference type="Google" id="ProtNLM"/>
    </source>
</evidence>
<evidence type="ECO:0000313" key="1">
    <source>
        <dbReference type="EMBL" id="MBM7810478.1"/>
    </source>
</evidence>
<protein>
    <recommendedName>
        <fullName evidence="3">AB hydrolase-1 domain-containing protein</fullName>
    </recommendedName>
</protein>
<sequence>MTTIVFVHGTGVRGESYSRVFEAFRANVGKRAADIAVAPCGWGDFLGTTFAFGGASIPGHDGRPRDRKRADAEPAGDADFAVLTADPLHDLRFLALTTKDRGAGTLLPPGAVSFPDEIRARLNALPGPDPLARELLDRDLLAHFVSAVPQVGDAPVTQQAILQAVGPEDQARVTTALARGIIAETLRQAVLAEGISTPLHGAGRAYLIGLVEDRLGYAKLGAARAVGGLAARVLLRAGTWAFDRWRQPISDGAQPALGDVVWYLTRGAALRSAIAETTAAAGDDVVLVGHSLGGIACLDLLLTTPLPSVRTLVTVGSQGPLLYELDALPGLKVGAAIPDTLPDWVNYYDRRDVLSYLAEPVFAGRARDVELDSGCYMPDAHSAYFDNQAFYDSLVNVIATAPAEGAGG</sequence>
<keyword evidence="2" id="KW-1185">Reference proteome</keyword>
<gene>
    <name evidence="1" type="ORF">JOE68_001343</name>
</gene>
<dbReference type="InterPro" id="IPR029058">
    <property type="entry name" value="AB_hydrolase_fold"/>
</dbReference>
<comment type="caution">
    <text evidence="1">The sequence shown here is derived from an EMBL/GenBank/DDBJ whole genome shotgun (WGS) entry which is preliminary data.</text>
</comment>
<dbReference type="Proteomes" id="UP001195724">
    <property type="component" value="Unassembled WGS sequence"/>
</dbReference>
<dbReference type="EMBL" id="JAFBCL010000001">
    <property type="protein sequence ID" value="MBM7810478.1"/>
    <property type="molecule type" value="Genomic_DNA"/>
</dbReference>
<evidence type="ECO:0000313" key="2">
    <source>
        <dbReference type="Proteomes" id="UP001195724"/>
    </source>
</evidence>